<dbReference type="PANTHER" id="PTHR11895:SF7">
    <property type="entry name" value="GLUTAMYL-TRNA(GLN) AMIDOTRANSFERASE SUBUNIT A, MITOCHONDRIAL"/>
    <property type="match status" value="1"/>
</dbReference>
<keyword evidence="4" id="KW-1185">Reference proteome</keyword>
<sequence length="516" mass="53377">MPLSPVSAAWVAEAGESMGFDLSAADAERFARGVNDELDGYAALDELAPADASESVSVRDVRAPDGDDDPHNAYITAFEAESSGDGDDDGSLSGVAVAVKDNIAVAGVPMTCGSRVFEGVVPRRNASVVDRLLSAGARLVGKTNMDELAYGPTSETSAFGPVTNPRDESRVAGGSSSGSAAAVAEGSADLALGSDTGGSVRIPASFCGVVGFKPSWGAVPRDGFVDLAYTLDHVGTLAPDVETAALGFDVVGGYDARDPSSALATEIPVGECAAGLADAPDVSDLSLGVPEELLSDHVSEEVRERFRGAVATLESAGATVESVRLPTVEDAVYVWNAVTNVEFAAALRRNGLPLERPGPFDTARYDAASARQSAAGVGFGDVVKERALVGATLLDRYDGRHYTRARNVCATLKSEFDAALDGRDALVSPTMPVVAPEVGAWRPHEYDADADEGLDVPLAYNTRPMDLAGVPAVTVPDGDDGGDALPVGVQFVAGPYEDARLLRIARTFERVRDGDA</sequence>
<dbReference type="Gene3D" id="3.90.1300.10">
    <property type="entry name" value="Amidase signature (AS) domain"/>
    <property type="match status" value="1"/>
</dbReference>
<evidence type="ECO:0000256" key="1">
    <source>
        <dbReference type="SAM" id="MobiDB-lite"/>
    </source>
</evidence>
<dbReference type="InterPro" id="IPR023631">
    <property type="entry name" value="Amidase_dom"/>
</dbReference>
<feature type="domain" description="Amidase" evidence="2">
    <location>
        <begin position="71"/>
        <end position="502"/>
    </location>
</feature>
<dbReference type="AlphaFoldDB" id="A0ABD5TVA0"/>
<dbReference type="InterPro" id="IPR036928">
    <property type="entry name" value="AS_sf"/>
</dbReference>
<organism evidence="3 4">
    <name type="scientific">Halopelagius fulvigenes</name>
    <dbReference type="NCBI Taxonomy" id="1198324"/>
    <lineage>
        <taxon>Archaea</taxon>
        <taxon>Methanobacteriati</taxon>
        <taxon>Methanobacteriota</taxon>
        <taxon>Stenosarchaea group</taxon>
        <taxon>Halobacteria</taxon>
        <taxon>Halobacteriales</taxon>
        <taxon>Haloferacaceae</taxon>
    </lineage>
</organism>
<evidence type="ECO:0000313" key="4">
    <source>
        <dbReference type="Proteomes" id="UP001596408"/>
    </source>
</evidence>
<evidence type="ECO:0000259" key="2">
    <source>
        <dbReference type="Pfam" id="PF01425"/>
    </source>
</evidence>
<evidence type="ECO:0000313" key="3">
    <source>
        <dbReference type="EMBL" id="MFC6823731.1"/>
    </source>
</evidence>
<name>A0ABD5TVA0_9EURY</name>
<dbReference type="InterPro" id="IPR020556">
    <property type="entry name" value="Amidase_CS"/>
</dbReference>
<accession>A0ABD5TVA0</accession>
<dbReference type="Proteomes" id="UP001596408">
    <property type="component" value="Unassembled WGS sequence"/>
</dbReference>
<comment type="caution">
    <text evidence="3">The sequence shown here is derived from an EMBL/GenBank/DDBJ whole genome shotgun (WGS) entry which is preliminary data.</text>
</comment>
<proteinExistence type="predicted"/>
<protein>
    <submittedName>
        <fullName evidence="3">Amidase</fullName>
    </submittedName>
</protein>
<dbReference type="PANTHER" id="PTHR11895">
    <property type="entry name" value="TRANSAMIDASE"/>
    <property type="match status" value="1"/>
</dbReference>
<dbReference type="PROSITE" id="PS00571">
    <property type="entry name" value="AMIDASES"/>
    <property type="match status" value="1"/>
</dbReference>
<gene>
    <name evidence="3" type="ORF">ACFQEV_01740</name>
</gene>
<dbReference type="InterPro" id="IPR000120">
    <property type="entry name" value="Amidase"/>
</dbReference>
<feature type="region of interest" description="Disordered" evidence="1">
    <location>
        <begin position="151"/>
        <end position="178"/>
    </location>
</feature>
<dbReference type="EMBL" id="JBHSXH010000004">
    <property type="protein sequence ID" value="MFC6823731.1"/>
    <property type="molecule type" value="Genomic_DNA"/>
</dbReference>
<dbReference type="Pfam" id="PF01425">
    <property type="entry name" value="Amidase"/>
    <property type="match status" value="1"/>
</dbReference>
<dbReference type="SUPFAM" id="SSF75304">
    <property type="entry name" value="Amidase signature (AS) enzymes"/>
    <property type="match status" value="1"/>
</dbReference>
<dbReference type="RefSeq" id="WP_379692188.1">
    <property type="nucleotide sequence ID" value="NZ_JBHSXH010000004.1"/>
</dbReference>
<reference evidence="3 4" key="1">
    <citation type="journal article" date="2019" name="Int. J. Syst. Evol. Microbiol.">
        <title>The Global Catalogue of Microorganisms (GCM) 10K type strain sequencing project: providing services to taxonomists for standard genome sequencing and annotation.</title>
        <authorList>
            <consortium name="The Broad Institute Genomics Platform"/>
            <consortium name="The Broad Institute Genome Sequencing Center for Infectious Disease"/>
            <person name="Wu L."/>
            <person name="Ma J."/>
        </authorList>
    </citation>
    <scope>NUCLEOTIDE SEQUENCE [LARGE SCALE GENOMIC DNA]</scope>
    <source>
        <strain evidence="3 4">YIM 94188</strain>
    </source>
</reference>